<keyword evidence="3" id="KW-0808">Transferase</keyword>
<feature type="domain" description="Peptidase M15C" evidence="2">
    <location>
        <begin position="229"/>
        <end position="292"/>
    </location>
</feature>
<dbReference type="InterPro" id="IPR009045">
    <property type="entry name" value="Zn_M74/Hedgehog-like"/>
</dbReference>
<dbReference type="OrthoDB" id="9799970at2"/>
<gene>
    <name evidence="3" type="ORF">Rumeso_00996</name>
</gene>
<dbReference type="SUPFAM" id="SSF55166">
    <property type="entry name" value="Hedgehog/DD-peptidase"/>
    <property type="match status" value="1"/>
</dbReference>
<organism evidence="3 4">
    <name type="scientific">Rubellimicrobium mesophilum DSM 19309</name>
    <dbReference type="NCBI Taxonomy" id="442562"/>
    <lineage>
        <taxon>Bacteria</taxon>
        <taxon>Pseudomonadati</taxon>
        <taxon>Pseudomonadota</taxon>
        <taxon>Alphaproteobacteria</taxon>
        <taxon>Rhodobacterales</taxon>
        <taxon>Roseobacteraceae</taxon>
        <taxon>Rubellimicrobium</taxon>
    </lineage>
</organism>
<evidence type="ECO:0000259" key="2">
    <source>
        <dbReference type="Pfam" id="PF13539"/>
    </source>
</evidence>
<dbReference type="AlphaFoldDB" id="A0A017HSH7"/>
<dbReference type="GO" id="GO:0016740">
    <property type="term" value="F:transferase activity"/>
    <property type="evidence" value="ECO:0007669"/>
    <property type="project" value="UniProtKB-KW"/>
</dbReference>
<dbReference type="GO" id="GO:0008233">
    <property type="term" value="F:peptidase activity"/>
    <property type="evidence" value="ECO:0007669"/>
    <property type="project" value="InterPro"/>
</dbReference>
<comment type="caution">
    <text evidence="3">The sequence shown here is derived from an EMBL/GenBank/DDBJ whole genome shotgun (WGS) entry which is preliminary data.</text>
</comment>
<feature type="compositionally biased region" description="Polar residues" evidence="1">
    <location>
        <begin position="106"/>
        <end position="116"/>
    </location>
</feature>
<dbReference type="RefSeq" id="WP_037280593.1">
    <property type="nucleotide sequence ID" value="NZ_KK088574.1"/>
</dbReference>
<dbReference type="STRING" id="442562.Rumeso_00996"/>
<name>A0A017HSH7_9RHOB</name>
<feature type="region of interest" description="Disordered" evidence="1">
    <location>
        <begin position="83"/>
        <end position="141"/>
    </location>
</feature>
<evidence type="ECO:0000313" key="3">
    <source>
        <dbReference type="EMBL" id="EYD77447.1"/>
    </source>
</evidence>
<reference evidence="3 4" key="1">
    <citation type="submission" date="2013-02" db="EMBL/GenBank/DDBJ databases">
        <authorList>
            <person name="Fiebig A."/>
            <person name="Goeker M."/>
            <person name="Klenk H.-P.P."/>
        </authorList>
    </citation>
    <scope>NUCLEOTIDE SEQUENCE [LARGE SCALE GENOMIC DNA]</scope>
    <source>
        <strain evidence="3 4">DSM 19309</strain>
    </source>
</reference>
<dbReference type="InterPro" id="IPR039561">
    <property type="entry name" value="Peptidase_M15C"/>
</dbReference>
<sequence>MRRGSLTGAVVIAIGLVAAAIAFGILTSLLDSADSTTDTRLQRIEDALAAADRERTGLVEGLATAQAEIARLREDLSLVANGNATTSRASERAPETAPETAPEGNSLPTASDTDASGNLEAPSETVEPTEPVNVSKDRFNRGITSPGNSVLIDLLGRPRENLSSDCQEVTNSRLASLLKTREIGPIRATMLRPALDSLERVLDRFKQSDPDLYAKLGTAGGLCPRFVRGSTTRISNHSWGTAIDLTLEGVTDNMGDDDTQFGLVPLAEYFNEEGWFWGAGYQSREDSMHFEVGEETLRDWAAQGEFD</sequence>
<dbReference type="PATRIC" id="fig|442562.3.peg.988"/>
<evidence type="ECO:0000313" key="4">
    <source>
        <dbReference type="Proteomes" id="UP000019666"/>
    </source>
</evidence>
<dbReference type="Proteomes" id="UP000019666">
    <property type="component" value="Unassembled WGS sequence"/>
</dbReference>
<dbReference type="HOGENOM" id="CLU_086981_0_0_5"/>
<dbReference type="Pfam" id="PF13539">
    <property type="entry name" value="Peptidase_M15_4"/>
    <property type="match status" value="1"/>
</dbReference>
<dbReference type="Gene3D" id="3.30.1380.10">
    <property type="match status" value="1"/>
</dbReference>
<protein>
    <submittedName>
        <fullName evidence="3">(Acyl-carrier-protein) S-malonyltransferase</fullName>
    </submittedName>
</protein>
<keyword evidence="4" id="KW-1185">Reference proteome</keyword>
<accession>A0A017HSH7</accession>
<dbReference type="EMBL" id="AOSK01000029">
    <property type="protein sequence ID" value="EYD77447.1"/>
    <property type="molecule type" value="Genomic_DNA"/>
</dbReference>
<proteinExistence type="predicted"/>
<evidence type="ECO:0000256" key="1">
    <source>
        <dbReference type="SAM" id="MobiDB-lite"/>
    </source>
</evidence>